<protein>
    <submittedName>
        <fullName evidence="2">Amidohydrolase family protein</fullName>
    </submittedName>
</protein>
<reference evidence="2 3" key="1">
    <citation type="journal article" date="2015" name="Int. J. Syst. Evol. Microbiol.">
        <title>Amycolatopsis rhabdoformis sp. nov., an actinomycete isolated from a tropical forest soil.</title>
        <authorList>
            <person name="Souza W.R."/>
            <person name="Silva R.E."/>
            <person name="Goodfellow M."/>
            <person name="Busarakam K."/>
            <person name="Figueiro F.S."/>
            <person name="Ferreira D."/>
            <person name="Rodrigues-Filho E."/>
            <person name="Moraes L.A.B."/>
            <person name="Zucchi T.D."/>
        </authorList>
    </citation>
    <scope>NUCLEOTIDE SEQUENCE [LARGE SCALE GENOMIC DNA]</scope>
    <source>
        <strain evidence="2 3">NCIMB 14900</strain>
    </source>
</reference>
<evidence type="ECO:0000313" key="2">
    <source>
        <dbReference type="EMBL" id="WSE32588.1"/>
    </source>
</evidence>
<dbReference type="Pfam" id="PF07969">
    <property type="entry name" value="Amidohydro_3"/>
    <property type="match status" value="1"/>
</dbReference>
<evidence type="ECO:0000313" key="3">
    <source>
        <dbReference type="Proteomes" id="UP001330812"/>
    </source>
</evidence>
<dbReference type="PANTHER" id="PTHR22642:SF2">
    <property type="entry name" value="PROTEIN LONG AFTER FAR-RED 3"/>
    <property type="match status" value="1"/>
</dbReference>
<dbReference type="Gene3D" id="2.30.40.10">
    <property type="entry name" value="Urease, subunit C, domain 1"/>
    <property type="match status" value="1"/>
</dbReference>
<dbReference type="RefSeq" id="WP_326835395.1">
    <property type="nucleotide sequence ID" value="NZ_CP142149.1"/>
</dbReference>
<proteinExistence type="predicted"/>
<dbReference type="InterPro" id="IPR032466">
    <property type="entry name" value="Metal_Hydrolase"/>
</dbReference>
<dbReference type="SUPFAM" id="SSF51556">
    <property type="entry name" value="Metallo-dependent hydrolases"/>
    <property type="match status" value="1"/>
</dbReference>
<evidence type="ECO:0000259" key="1">
    <source>
        <dbReference type="Pfam" id="PF07969"/>
    </source>
</evidence>
<name>A0ABZ1IFW2_9PSEU</name>
<dbReference type="PANTHER" id="PTHR22642">
    <property type="entry name" value="IMIDAZOLONEPROPIONASE"/>
    <property type="match status" value="1"/>
</dbReference>
<dbReference type="Gene3D" id="3.10.310.70">
    <property type="match status" value="1"/>
</dbReference>
<dbReference type="Gene3D" id="3.20.20.140">
    <property type="entry name" value="Metal-dependent hydrolases"/>
    <property type="match status" value="2"/>
</dbReference>
<keyword evidence="3" id="KW-1185">Reference proteome</keyword>
<sequence length="447" mass="48758">MTGRLFRRVEVAGRVVDVRTDRTRITEIGQELRPRDETVIDGGGGALIPGLHDHHLHLLAMAAARASVDLSEARTPEDLRQALATQAQTTPEGTWIRATGYHEAPDRPPLERGFLDRCCPRHPVRVQHRGGALWVLNSSALAQVPLDDSPDVDRGPDGAPTGRLFRYDERLRGRLPREAPDLAAVGAELNRLGLTRVTDATPDLDPAAIGLLTDAVRTGRLPVELTLLGAPTAPPPAGFRLGPEKLLLPDHRLPPFDELCARVEAAHAHGRAVAVHCVTRESLILTLAALDQSGPLAGDRIEHCAVAPPDLYPRLQNRTVVTQPAFLRDRGDDYRREVHPDDVPWLYPYRSLLDAGVEVLPSSDAPFGPLDPWQVLRCARDRTTRDGHRLGAGEAVETRVALAGYVRGRTVEVGQPADLVLLHEPLRAALRDPDAALVRTTFGPAPR</sequence>
<feature type="domain" description="Amidohydrolase 3" evidence="1">
    <location>
        <begin position="39"/>
        <end position="427"/>
    </location>
</feature>
<dbReference type="InterPro" id="IPR011059">
    <property type="entry name" value="Metal-dep_hydrolase_composite"/>
</dbReference>
<dbReference type="EMBL" id="CP142149">
    <property type="protein sequence ID" value="WSE32588.1"/>
    <property type="molecule type" value="Genomic_DNA"/>
</dbReference>
<dbReference type="Proteomes" id="UP001330812">
    <property type="component" value="Chromosome"/>
</dbReference>
<accession>A0ABZ1IFW2</accession>
<organism evidence="2 3">
    <name type="scientific">Amycolatopsis rhabdoformis</name>
    <dbReference type="NCBI Taxonomy" id="1448059"/>
    <lineage>
        <taxon>Bacteria</taxon>
        <taxon>Bacillati</taxon>
        <taxon>Actinomycetota</taxon>
        <taxon>Actinomycetes</taxon>
        <taxon>Pseudonocardiales</taxon>
        <taxon>Pseudonocardiaceae</taxon>
        <taxon>Amycolatopsis</taxon>
    </lineage>
</organism>
<dbReference type="SUPFAM" id="SSF51338">
    <property type="entry name" value="Composite domain of metallo-dependent hydrolases"/>
    <property type="match status" value="1"/>
</dbReference>
<dbReference type="InterPro" id="IPR013108">
    <property type="entry name" value="Amidohydro_3"/>
</dbReference>
<gene>
    <name evidence="2" type="ORF">VSH64_10770</name>
</gene>